<dbReference type="Proteomes" id="UP000009102">
    <property type="component" value="Chromosome"/>
</dbReference>
<evidence type="ECO:0000313" key="3">
    <source>
        <dbReference type="Proteomes" id="UP000009102"/>
    </source>
</evidence>
<evidence type="ECO:0000256" key="1">
    <source>
        <dbReference type="SAM" id="Phobius"/>
    </source>
</evidence>
<keyword evidence="1" id="KW-1133">Transmembrane helix</keyword>
<sequence length="38" mass="4154">MSGSGRLDSVALYFVLSFMVPTAFVSVPLEKLPFGINY</sequence>
<feature type="transmembrane region" description="Helical" evidence="1">
    <location>
        <begin position="12"/>
        <end position="29"/>
    </location>
</feature>
<proteinExistence type="predicted"/>
<dbReference type="AlphaFoldDB" id="D0KXS2"/>
<dbReference type="KEGG" id="hna:Hneap_0388"/>
<reference evidence="2 3" key="1">
    <citation type="submission" date="2009-10" db="EMBL/GenBank/DDBJ databases">
        <title>Complete sequence of Halothiobacillus neapolitanus c2.</title>
        <authorList>
            <consortium name="US DOE Joint Genome Institute"/>
            <person name="Lucas S."/>
            <person name="Copeland A."/>
            <person name="Lapidus A."/>
            <person name="Glavina del Rio T."/>
            <person name="Tice H."/>
            <person name="Bruce D."/>
            <person name="Goodwin L."/>
            <person name="Pitluck S."/>
            <person name="Davenport K."/>
            <person name="Brettin T."/>
            <person name="Detter J.C."/>
            <person name="Han C."/>
            <person name="Tapia R."/>
            <person name="Larimer F."/>
            <person name="Land M."/>
            <person name="Hauser L."/>
            <person name="Kyrpides N."/>
            <person name="Mikhailova N."/>
            <person name="Kerfeld C."/>
            <person name="Cannon G."/>
            <person name="Heinhort S."/>
        </authorList>
    </citation>
    <scope>NUCLEOTIDE SEQUENCE [LARGE SCALE GENOMIC DNA]</scope>
    <source>
        <strain evidence="3">ATCC 23641 / c2</strain>
    </source>
</reference>
<keyword evidence="3" id="KW-1185">Reference proteome</keyword>
<dbReference type="HOGENOM" id="CLU_3328595_0_0_6"/>
<organism evidence="2 3">
    <name type="scientific">Halothiobacillus neapolitanus (strain ATCC 23641 / DSM 15147 / CIP 104769 / NCIMB 8539 / c2)</name>
    <name type="common">Thiobacillus neapolitanus</name>
    <dbReference type="NCBI Taxonomy" id="555778"/>
    <lineage>
        <taxon>Bacteria</taxon>
        <taxon>Pseudomonadati</taxon>
        <taxon>Pseudomonadota</taxon>
        <taxon>Gammaproteobacteria</taxon>
        <taxon>Chromatiales</taxon>
        <taxon>Halothiobacillaceae</taxon>
        <taxon>Halothiobacillus</taxon>
    </lineage>
</organism>
<name>D0KXS2_HALNC</name>
<keyword evidence="1" id="KW-0812">Transmembrane</keyword>
<gene>
    <name evidence="2" type="ordered locus">Hneap_0388</name>
</gene>
<accession>D0KXS2</accession>
<dbReference type="STRING" id="555778.Hneap_0388"/>
<keyword evidence="1" id="KW-0472">Membrane</keyword>
<evidence type="ECO:0000313" key="2">
    <source>
        <dbReference type="EMBL" id="ACX95245.1"/>
    </source>
</evidence>
<dbReference type="EMBL" id="CP001801">
    <property type="protein sequence ID" value="ACX95245.1"/>
    <property type="molecule type" value="Genomic_DNA"/>
</dbReference>
<protein>
    <submittedName>
        <fullName evidence="2">Uncharacterized protein</fullName>
    </submittedName>
</protein>